<dbReference type="InterPro" id="IPR051199">
    <property type="entry name" value="LPS_LOS_Heptosyltrfase"/>
</dbReference>
<accession>A0A2K4ZCF9</accession>
<dbReference type="Pfam" id="PF01075">
    <property type="entry name" value="Glyco_transf_9"/>
    <property type="match status" value="1"/>
</dbReference>
<organism evidence="3 4">
    <name type="scientific">Acetatifactor muris</name>
    <dbReference type="NCBI Taxonomy" id="879566"/>
    <lineage>
        <taxon>Bacteria</taxon>
        <taxon>Bacillati</taxon>
        <taxon>Bacillota</taxon>
        <taxon>Clostridia</taxon>
        <taxon>Lachnospirales</taxon>
        <taxon>Lachnospiraceae</taxon>
        <taxon>Acetatifactor</taxon>
    </lineage>
</organism>
<dbReference type="GO" id="GO:0008713">
    <property type="term" value="F:ADP-heptose-lipopolysaccharide heptosyltransferase activity"/>
    <property type="evidence" value="ECO:0007669"/>
    <property type="project" value="TreeGrafter"/>
</dbReference>
<dbReference type="Gene3D" id="3.40.50.2000">
    <property type="entry name" value="Glycogen Phosphorylase B"/>
    <property type="match status" value="2"/>
</dbReference>
<dbReference type="SUPFAM" id="SSF53756">
    <property type="entry name" value="UDP-Glycosyltransferase/glycogen phosphorylase"/>
    <property type="match status" value="1"/>
</dbReference>
<dbReference type="AlphaFoldDB" id="A0A2K4ZCF9"/>
<protein>
    <submittedName>
        <fullName evidence="3">Lipopolysaccharide core heptosyltransferase RfaQ</fullName>
        <ecNumber evidence="3">2.-.-.-</ecNumber>
    </submittedName>
</protein>
<evidence type="ECO:0000313" key="4">
    <source>
        <dbReference type="Proteomes" id="UP000236311"/>
    </source>
</evidence>
<dbReference type="EMBL" id="OFSM01000004">
    <property type="protein sequence ID" value="SOY28154.1"/>
    <property type="molecule type" value="Genomic_DNA"/>
</dbReference>
<reference evidence="3 4" key="1">
    <citation type="submission" date="2018-01" db="EMBL/GenBank/DDBJ databases">
        <authorList>
            <person name="Gaut B.S."/>
            <person name="Morton B.R."/>
            <person name="Clegg M.T."/>
            <person name="Duvall M.R."/>
        </authorList>
    </citation>
    <scope>NUCLEOTIDE SEQUENCE [LARGE SCALE GENOMIC DNA]</scope>
    <source>
        <strain evidence="3">GP69</strain>
    </source>
</reference>
<evidence type="ECO:0000256" key="2">
    <source>
        <dbReference type="ARBA" id="ARBA00022679"/>
    </source>
</evidence>
<dbReference type="CDD" id="cd03789">
    <property type="entry name" value="GT9_LPS_heptosyltransferase"/>
    <property type="match status" value="1"/>
</dbReference>
<keyword evidence="2 3" id="KW-0808">Transferase</keyword>
<dbReference type="PANTHER" id="PTHR30160">
    <property type="entry name" value="TETRAACYLDISACCHARIDE 4'-KINASE-RELATED"/>
    <property type="match status" value="1"/>
</dbReference>
<keyword evidence="1" id="KW-0328">Glycosyltransferase</keyword>
<evidence type="ECO:0000256" key="1">
    <source>
        <dbReference type="ARBA" id="ARBA00022676"/>
    </source>
</evidence>
<dbReference type="GO" id="GO:0009244">
    <property type="term" value="P:lipopolysaccharide core region biosynthetic process"/>
    <property type="evidence" value="ECO:0007669"/>
    <property type="project" value="TreeGrafter"/>
</dbReference>
<evidence type="ECO:0000313" key="3">
    <source>
        <dbReference type="EMBL" id="SOY28154.1"/>
    </source>
</evidence>
<dbReference type="RefSeq" id="WP_103238278.1">
    <property type="nucleotide sequence ID" value="NZ_JANJZD010000004.1"/>
</dbReference>
<proteinExistence type="predicted"/>
<dbReference type="EC" id="2.-.-.-" evidence="3"/>
<sequence>MVSVYLEWGYLMIGKLKRWFSIWKVQFQLQNIENRKCGAQDGILLIKLDAIGDFIIWLDSAKEYRKLFPQKKISLMCNEICRPIAENTGYFDKILAVDMKKLETDRGYFQQMTDGLKKLSFDMLIQTEYSRTLHMDMLAASISAREKVGYECDESRLNLSRRLLFHRNRKRVDSIYDRMIPADSLTKMELKRNADFLRGLGLTDFKSATPRLQVMEEKRALVPKEPYFVIFPGGSSRIKSWRTERFSEIIDYILDKTEWSAYICGSQGEKELYEQIVRHGNRKEKIINYCGKTDLPELAEVVRNARLVISNDTSGIHYAAATGTKAVCIMGDQSYGRFLPYDADVNNDCIVACDAGLGCRGCVHKGMTLRCVLYLLRKGCYLCVDSVDVERVKRAVDKMINRKIYTMSIFPERKN</sequence>
<name>A0A2K4ZCF9_9FIRM</name>
<gene>
    <name evidence="3" type="primary">rfaQ</name>
    <name evidence="3" type="ORF">AMURIS_00861</name>
</gene>
<dbReference type="OrthoDB" id="9797795at2"/>
<dbReference type="Proteomes" id="UP000236311">
    <property type="component" value="Unassembled WGS sequence"/>
</dbReference>
<dbReference type="PANTHER" id="PTHR30160:SF1">
    <property type="entry name" value="LIPOPOLYSACCHARIDE 1,2-N-ACETYLGLUCOSAMINETRANSFERASE-RELATED"/>
    <property type="match status" value="1"/>
</dbReference>
<dbReference type="GO" id="GO:0005829">
    <property type="term" value="C:cytosol"/>
    <property type="evidence" value="ECO:0007669"/>
    <property type="project" value="TreeGrafter"/>
</dbReference>
<dbReference type="InterPro" id="IPR002201">
    <property type="entry name" value="Glyco_trans_9"/>
</dbReference>
<keyword evidence="4" id="KW-1185">Reference proteome</keyword>